<proteinExistence type="predicted"/>
<accession>A0ABN6VY47</accession>
<reference evidence="2 3" key="1">
    <citation type="submission" date="2022-12" db="EMBL/GenBank/DDBJ databases">
        <title>Polyphasic characterization of Geotalea uranireducens NIT-SL11 newly isolated from a complex of sewage sludge and microbially reduced graphene oxide.</title>
        <authorList>
            <person name="Xie L."/>
            <person name="Yoshida N."/>
            <person name="Meng L."/>
        </authorList>
    </citation>
    <scope>NUCLEOTIDE SEQUENCE [LARGE SCALE GENOMIC DNA]</scope>
    <source>
        <strain evidence="2 3">NIT-SL11</strain>
    </source>
</reference>
<name>A0ABN6VY47_9BACT</name>
<dbReference type="Proteomes" id="UP001317705">
    <property type="component" value="Chromosome"/>
</dbReference>
<gene>
    <name evidence="2" type="ORF">GURASL_33520</name>
</gene>
<evidence type="ECO:0000259" key="1">
    <source>
        <dbReference type="Pfam" id="PF13524"/>
    </source>
</evidence>
<dbReference type="InterPro" id="IPR055259">
    <property type="entry name" value="YkvP/CgeB_Glyco_trans-like"/>
</dbReference>
<keyword evidence="3" id="KW-1185">Reference proteome</keyword>
<dbReference type="Pfam" id="PF13524">
    <property type="entry name" value="Glyco_trans_1_2"/>
    <property type="match status" value="1"/>
</dbReference>
<evidence type="ECO:0000313" key="3">
    <source>
        <dbReference type="Proteomes" id="UP001317705"/>
    </source>
</evidence>
<dbReference type="RefSeq" id="WP_282000529.1">
    <property type="nucleotide sequence ID" value="NZ_AP027151.1"/>
</dbReference>
<organism evidence="2 3">
    <name type="scientific">Geotalea uraniireducens</name>
    <dbReference type="NCBI Taxonomy" id="351604"/>
    <lineage>
        <taxon>Bacteria</taxon>
        <taxon>Pseudomonadati</taxon>
        <taxon>Thermodesulfobacteriota</taxon>
        <taxon>Desulfuromonadia</taxon>
        <taxon>Geobacterales</taxon>
        <taxon>Geobacteraceae</taxon>
        <taxon>Geotalea</taxon>
    </lineage>
</organism>
<dbReference type="Gene3D" id="3.40.50.2000">
    <property type="entry name" value="Glycogen Phosphorylase B"/>
    <property type="match status" value="1"/>
</dbReference>
<dbReference type="SUPFAM" id="SSF53756">
    <property type="entry name" value="UDP-Glycosyltransferase/glycogen phosphorylase"/>
    <property type="match status" value="1"/>
</dbReference>
<sequence>MPIELLAPTNYQDTIVMFKGESQYNLLPEFLTELSSAFTDLGYKVATIDMFDTDWPNRLFKIIKTKRIKFFMSMNGNGNDIMLNGKRLDGHTDAPMFNFFVDHPCGLIDRIDCSLNNLIVSCVDKTHVHFLEIYAQTRKPIQKYFVAHGGGASRNKAKERTIGERSIDVLFSGSYTDPESIRKSWLSSSIGSLLDIIAEAALYESEKSLVQVFIEAFESRGLNPAILKDRGSWCLLRAVGSYVRQARRKLIVESLRDCNMHIYGNGWEELPALANSNIRVCGQINYSEIYDKMADTKIVLNILPYFTDGSHERIFNSMLAGAVCLSDENIYLKDNFCCGKNIVLYNLKNNNAAEKIERLLGNTNMMDEIARNGKELALTDHTWRNRAEEILQIVVGRQ</sequence>
<dbReference type="EMBL" id="AP027151">
    <property type="protein sequence ID" value="BDV44429.1"/>
    <property type="molecule type" value="Genomic_DNA"/>
</dbReference>
<protein>
    <recommendedName>
        <fullName evidence="1">Spore protein YkvP/CgeB glycosyl transferase-like domain-containing protein</fullName>
    </recommendedName>
</protein>
<evidence type="ECO:0000313" key="2">
    <source>
        <dbReference type="EMBL" id="BDV44429.1"/>
    </source>
</evidence>
<feature type="domain" description="Spore protein YkvP/CgeB glycosyl transferase-like" evidence="1">
    <location>
        <begin position="248"/>
        <end position="392"/>
    </location>
</feature>